<gene>
    <name evidence="9" type="primary">Necator_chrII.g5964</name>
    <name evidence="9" type="ORF">RB195_018171</name>
</gene>
<feature type="signal peptide" evidence="8">
    <location>
        <begin position="1"/>
        <end position="20"/>
    </location>
</feature>
<dbReference type="InterPro" id="IPR019330">
    <property type="entry name" value="MESD"/>
</dbReference>
<evidence type="ECO:0000256" key="3">
    <source>
        <dbReference type="ARBA" id="ARBA00022687"/>
    </source>
</evidence>
<feature type="chain" id="PRO_5045318601" description="LDLR chaperone MESD" evidence="8">
    <location>
        <begin position="21"/>
        <end position="199"/>
    </location>
</feature>
<evidence type="ECO:0000313" key="10">
    <source>
        <dbReference type="Proteomes" id="UP001303046"/>
    </source>
</evidence>
<reference evidence="9 10" key="1">
    <citation type="submission" date="2023-08" db="EMBL/GenBank/DDBJ databases">
        <title>A Necator americanus chromosomal reference genome.</title>
        <authorList>
            <person name="Ilik V."/>
            <person name="Petrzelkova K.J."/>
            <person name="Pardy F."/>
            <person name="Fuh T."/>
            <person name="Niatou-Singa F.S."/>
            <person name="Gouil Q."/>
            <person name="Baker L."/>
            <person name="Ritchie M.E."/>
            <person name="Jex A.R."/>
            <person name="Gazzola D."/>
            <person name="Li H."/>
            <person name="Toshio Fujiwara R."/>
            <person name="Zhan B."/>
            <person name="Aroian R.V."/>
            <person name="Pafco B."/>
            <person name="Schwarz E.M."/>
        </authorList>
    </citation>
    <scope>NUCLEOTIDE SEQUENCE [LARGE SCALE GENOMIC DNA]</scope>
    <source>
        <strain evidence="9 10">Aroian</strain>
        <tissue evidence="9">Whole animal</tissue>
    </source>
</reference>
<dbReference type="Gene3D" id="6.10.250.640">
    <property type="match status" value="1"/>
</dbReference>
<keyword evidence="5" id="KW-0256">Endoplasmic reticulum</keyword>
<comment type="subcellular location">
    <subcellularLocation>
        <location evidence="1">Endoplasmic reticulum</location>
    </subcellularLocation>
</comment>
<evidence type="ECO:0000256" key="2">
    <source>
        <dbReference type="ARBA" id="ARBA00011068"/>
    </source>
</evidence>
<organism evidence="9 10">
    <name type="scientific">Necator americanus</name>
    <name type="common">Human hookworm</name>
    <dbReference type="NCBI Taxonomy" id="51031"/>
    <lineage>
        <taxon>Eukaryota</taxon>
        <taxon>Metazoa</taxon>
        <taxon>Ecdysozoa</taxon>
        <taxon>Nematoda</taxon>
        <taxon>Chromadorea</taxon>
        <taxon>Rhabditida</taxon>
        <taxon>Rhabditina</taxon>
        <taxon>Rhabditomorpha</taxon>
        <taxon>Strongyloidea</taxon>
        <taxon>Ancylostomatidae</taxon>
        <taxon>Bunostominae</taxon>
        <taxon>Necator</taxon>
    </lineage>
</organism>
<dbReference type="Gene3D" id="3.30.70.260">
    <property type="match status" value="1"/>
</dbReference>
<keyword evidence="6" id="KW-0143">Chaperone</keyword>
<dbReference type="Pfam" id="PF10185">
    <property type="entry name" value="Mesd"/>
    <property type="match status" value="1"/>
</dbReference>
<evidence type="ECO:0000256" key="1">
    <source>
        <dbReference type="ARBA" id="ARBA00004240"/>
    </source>
</evidence>
<dbReference type="PANTHER" id="PTHR17600">
    <property type="entry name" value="MESODERM DEVELOPMENT CANDIDATE 2"/>
    <property type="match status" value="1"/>
</dbReference>
<dbReference type="EMBL" id="JAVFWL010000002">
    <property type="protein sequence ID" value="KAK6734822.1"/>
    <property type="molecule type" value="Genomic_DNA"/>
</dbReference>
<evidence type="ECO:0000313" key="9">
    <source>
        <dbReference type="EMBL" id="KAK6734822.1"/>
    </source>
</evidence>
<accession>A0ABR1C8I4</accession>
<evidence type="ECO:0000256" key="6">
    <source>
        <dbReference type="ARBA" id="ARBA00023186"/>
    </source>
</evidence>
<dbReference type="PANTHER" id="PTHR17600:SF2">
    <property type="entry name" value="LRP CHAPERONE MESD"/>
    <property type="match status" value="1"/>
</dbReference>
<keyword evidence="3" id="KW-0879">Wnt signaling pathway</keyword>
<keyword evidence="10" id="KW-1185">Reference proteome</keyword>
<comment type="similarity">
    <text evidence="2">Belongs to the MESD family.</text>
</comment>
<protein>
    <recommendedName>
        <fullName evidence="11">LDLR chaperone MESD</fullName>
    </recommendedName>
</protein>
<evidence type="ECO:0008006" key="11">
    <source>
        <dbReference type="Google" id="ProtNLM"/>
    </source>
</evidence>
<comment type="caution">
    <text evidence="9">The sequence shown here is derived from an EMBL/GenBank/DDBJ whole genome shotgun (WGS) entry which is preliminary data.</text>
</comment>
<evidence type="ECO:0000256" key="8">
    <source>
        <dbReference type="SAM" id="SignalP"/>
    </source>
</evidence>
<dbReference type="Proteomes" id="UP001303046">
    <property type="component" value="Unassembled WGS sequence"/>
</dbReference>
<name>A0ABR1C8I4_NECAM</name>
<evidence type="ECO:0000256" key="4">
    <source>
        <dbReference type="ARBA" id="ARBA00022729"/>
    </source>
</evidence>
<evidence type="ECO:0000256" key="5">
    <source>
        <dbReference type="ARBA" id="ARBA00022824"/>
    </source>
</evidence>
<sequence>MVSRDFVVLVVLMLDLTVLSLSSHNRKPEVQVPESGTTKKKKDITSYSDADLERLFEEWEENDEDKLEDDELPVYKRTPPPVDLDAIKAKAKSPEDLLKMTKKGQPLMMFVNVRDPSNHLEKNRAFTSKYTEIFQSMLRNNHIDCQVFLIDDDRAIFQFSDGSQAFDAKDFLLKQIQVTEVTLEGQQYVGAGAAKKSEL</sequence>
<evidence type="ECO:0000256" key="7">
    <source>
        <dbReference type="SAM" id="MobiDB-lite"/>
    </source>
</evidence>
<feature type="region of interest" description="Disordered" evidence="7">
    <location>
        <begin position="26"/>
        <end position="45"/>
    </location>
</feature>
<proteinExistence type="inferred from homology"/>
<keyword evidence="4 8" id="KW-0732">Signal</keyword>